<name>A0A8H7H7K1_9AGAM</name>
<dbReference type="Proteomes" id="UP000650582">
    <property type="component" value="Unassembled WGS sequence"/>
</dbReference>
<gene>
    <name evidence="1" type="ORF">RHS04_06536</name>
</gene>
<dbReference type="AlphaFoldDB" id="A0A8H7H7K1"/>
<protein>
    <submittedName>
        <fullName evidence="1">Uncharacterized protein</fullName>
    </submittedName>
</protein>
<evidence type="ECO:0000313" key="2">
    <source>
        <dbReference type="Proteomes" id="UP000650582"/>
    </source>
</evidence>
<sequence length="91" mass="9901">MEYTIFPPLAEAVSPSKEPLAPVAGPNDDAYNRSRLWGYRACRTGAICTAAPSLLRTPAYVSGLRRRVVLTSRFQLTPRFVPGAVPEGPPM</sequence>
<evidence type="ECO:0000313" key="1">
    <source>
        <dbReference type="EMBL" id="KAF8676333.1"/>
    </source>
</evidence>
<reference evidence="1" key="1">
    <citation type="submission" date="2020-09" db="EMBL/GenBank/DDBJ databases">
        <title>Comparative genome analyses of four rice-infecting Rhizoctonia solani isolates reveal extensive enrichment of homogalacturonan modification genes.</title>
        <authorList>
            <person name="Lee D.-Y."/>
            <person name="Jeon J."/>
            <person name="Kim K.-T."/>
            <person name="Cheong K."/>
            <person name="Song H."/>
            <person name="Choi G."/>
            <person name="Ko J."/>
            <person name="Opiyo S.O."/>
            <person name="Zuo S."/>
            <person name="Madhav S."/>
            <person name="Lee Y.-H."/>
            <person name="Wang G.-L."/>
        </authorList>
    </citation>
    <scope>NUCLEOTIDE SEQUENCE</scope>
    <source>
        <strain evidence="1">AG1-IA YN-7</strain>
    </source>
</reference>
<organism evidence="1 2">
    <name type="scientific">Rhizoctonia solani</name>
    <dbReference type="NCBI Taxonomy" id="456999"/>
    <lineage>
        <taxon>Eukaryota</taxon>
        <taxon>Fungi</taxon>
        <taxon>Dikarya</taxon>
        <taxon>Basidiomycota</taxon>
        <taxon>Agaricomycotina</taxon>
        <taxon>Agaricomycetes</taxon>
        <taxon>Cantharellales</taxon>
        <taxon>Ceratobasidiaceae</taxon>
        <taxon>Rhizoctonia</taxon>
    </lineage>
</organism>
<accession>A0A8H7H7K1</accession>
<comment type="caution">
    <text evidence="1">The sequence shown here is derived from an EMBL/GenBank/DDBJ whole genome shotgun (WGS) entry which is preliminary data.</text>
</comment>
<dbReference type="EMBL" id="JACYCC010000066">
    <property type="protein sequence ID" value="KAF8676333.1"/>
    <property type="molecule type" value="Genomic_DNA"/>
</dbReference>
<proteinExistence type="predicted"/>